<evidence type="ECO:0000313" key="2">
    <source>
        <dbReference type="EMBL" id="EDO46682.1"/>
    </source>
</evidence>
<protein>
    <submittedName>
        <fullName evidence="2">Uncharacterized protein</fullName>
    </submittedName>
</protein>
<accession>A7RPG2</accession>
<name>A7RPG2_NEMVE</name>
<dbReference type="EMBL" id="DS469525">
    <property type="protein sequence ID" value="EDO46682.1"/>
    <property type="molecule type" value="Genomic_DNA"/>
</dbReference>
<dbReference type="AlphaFoldDB" id="A7RPG2"/>
<dbReference type="Proteomes" id="UP000001593">
    <property type="component" value="Unassembled WGS sequence"/>
</dbReference>
<proteinExistence type="predicted"/>
<feature type="region of interest" description="Disordered" evidence="1">
    <location>
        <begin position="1"/>
        <end position="20"/>
    </location>
</feature>
<reference evidence="2 3" key="1">
    <citation type="journal article" date="2007" name="Science">
        <title>Sea anemone genome reveals ancestral eumetazoan gene repertoire and genomic organization.</title>
        <authorList>
            <person name="Putnam N.H."/>
            <person name="Srivastava M."/>
            <person name="Hellsten U."/>
            <person name="Dirks B."/>
            <person name="Chapman J."/>
            <person name="Salamov A."/>
            <person name="Terry A."/>
            <person name="Shapiro H."/>
            <person name="Lindquist E."/>
            <person name="Kapitonov V.V."/>
            <person name="Jurka J."/>
            <person name="Genikhovich G."/>
            <person name="Grigoriev I.V."/>
            <person name="Lucas S.M."/>
            <person name="Steele R.E."/>
            <person name="Finnerty J.R."/>
            <person name="Technau U."/>
            <person name="Martindale M.Q."/>
            <person name="Rokhsar D.S."/>
        </authorList>
    </citation>
    <scope>NUCLEOTIDE SEQUENCE [LARGE SCALE GENOMIC DNA]</scope>
    <source>
        <strain evidence="3">CH2 X CH6</strain>
    </source>
</reference>
<gene>
    <name evidence="2" type="ORF">NEMVEDRAFT_v1g239769</name>
</gene>
<keyword evidence="3" id="KW-1185">Reference proteome</keyword>
<organism evidence="2 3">
    <name type="scientific">Nematostella vectensis</name>
    <name type="common">Starlet sea anemone</name>
    <dbReference type="NCBI Taxonomy" id="45351"/>
    <lineage>
        <taxon>Eukaryota</taxon>
        <taxon>Metazoa</taxon>
        <taxon>Cnidaria</taxon>
        <taxon>Anthozoa</taxon>
        <taxon>Hexacorallia</taxon>
        <taxon>Actiniaria</taxon>
        <taxon>Edwardsiidae</taxon>
        <taxon>Nematostella</taxon>
    </lineage>
</organism>
<sequence>MEREFKEKTKAKRSINQKRVNGKAEEHILDVRAKMDDVMKSSITAFVLEGEQMHKMPPKVLREKSKLSRDEEDRMRENLKSARACLACDRFSHIRTLSRHGSQTEDQSPEKVTVKVVIPTMDC</sequence>
<dbReference type="InParanoid" id="A7RPG2"/>
<evidence type="ECO:0000313" key="3">
    <source>
        <dbReference type="Proteomes" id="UP000001593"/>
    </source>
</evidence>
<dbReference type="HOGENOM" id="CLU_2017927_0_0_1"/>
<evidence type="ECO:0000256" key="1">
    <source>
        <dbReference type="SAM" id="MobiDB-lite"/>
    </source>
</evidence>